<sequence>MKRRFSNQMPETSKGVAITTTTRRRCCSKEMKRRFSNEMPETSKIIITIHVKIHNYFCLITNLELNLKCVQSNGSSEIAAPFTLREGEWPLTMVCEAHESDVDIGILAVMLLQDVIASLKIREVFHLTAKDGNSHTKLMMLINGKKLSVHSSEPLYVNSSEPLLKPLYVNSSEPITVAPYSIVFVHFPHYPIRLPKLISLLPRTFISPSFYLEHELTS</sequence>
<evidence type="ECO:0000313" key="2">
    <source>
        <dbReference type="Proteomes" id="UP000245207"/>
    </source>
</evidence>
<accession>A0A2U1NZJ5</accession>
<keyword evidence="2" id="KW-1185">Reference proteome</keyword>
<organism evidence="1 2">
    <name type="scientific">Artemisia annua</name>
    <name type="common">Sweet wormwood</name>
    <dbReference type="NCBI Taxonomy" id="35608"/>
    <lineage>
        <taxon>Eukaryota</taxon>
        <taxon>Viridiplantae</taxon>
        <taxon>Streptophyta</taxon>
        <taxon>Embryophyta</taxon>
        <taxon>Tracheophyta</taxon>
        <taxon>Spermatophyta</taxon>
        <taxon>Magnoliopsida</taxon>
        <taxon>eudicotyledons</taxon>
        <taxon>Gunneridae</taxon>
        <taxon>Pentapetalae</taxon>
        <taxon>asterids</taxon>
        <taxon>campanulids</taxon>
        <taxon>Asterales</taxon>
        <taxon>Asteraceae</taxon>
        <taxon>Asteroideae</taxon>
        <taxon>Anthemideae</taxon>
        <taxon>Artemisiinae</taxon>
        <taxon>Artemisia</taxon>
    </lineage>
</organism>
<comment type="caution">
    <text evidence="1">The sequence shown here is derived from an EMBL/GenBank/DDBJ whole genome shotgun (WGS) entry which is preliminary data.</text>
</comment>
<dbReference type="STRING" id="35608.A0A2U1NZJ5"/>
<dbReference type="OrthoDB" id="1727988at2759"/>
<dbReference type="AlphaFoldDB" id="A0A2U1NZJ5"/>
<dbReference type="Proteomes" id="UP000245207">
    <property type="component" value="Unassembled WGS sequence"/>
</dbReference>
<dbReference type="PANTHER" id="PTHR14363:SF17">
    <property type="entry name" value="HEPARANASE-LIKE PROTEIN 3"/>
    <property type="match status" value="1"/>
</dbReference>
<name>A0A2U1NZJ5_ARTAN</name>
<dbReference type="GO" id="GO:0004566">
    <property type="term" value="F:beta-glucuronidase activity"/>
    <property type="evidence" value="ECO:0007669"/>
    <property type="project" value="TreeGrafter"/>
</dbReference>
<reference evidence="1 2" key="1">
    <citation type="journal article" date="2018" name="Mol. Plant">
        <title>The genome of Artemisia annua provides insight into the evolution of Asteraceae family and artemisinin biosynthesis.</title>
        <authorList>
            <person name="Shen Q."/>
            <person name="Zhang L."/>
            <person name="Liao Z."/>
            <person name="Wang S."/>
            <person name="Yan T."/>
            <person name="Shi P."/>
            <person name="Liu M."/>
            <person name="Fu X."/>
            <person name="Pan Q."/>
            <person name="Wang Y."/>
            <person name="Lv Z."/>
            <person name="Lu X."/>
            <person name="Zhang F."/>
            <person name="Jiang W."/>
            <person name="Ma Y."/>
            <person name="Chen M."/>
            <person name="Hao X."/>
            <person name="Li L."/>
            <person name="Tang Y."/>
            <person name="Lv G."/>
            <person name="Zhou Y."/>
            <person name="Sun X."/>
            <person name="Brodelius P.E."/>
            <person name="Rose J.K.C."/>
            <person name="Tang K."/>
        </authorList>
    </citation>
    <scope>NUCLEOTIDE SEQUENCE [LARGE SCALE GENOMIC DNA]</scope>
    <source>
        <strain evidence="2">cv. Huhao1</strain>
        <tissue evidence="1">Leaf</tissue>
    </source>
</reference>
<proteinExistence type="predicted"/>
<protein>
    <submittedName>
        <fullName evidence="1">Glycoside hydrolase, catalytic domain-containing protein</fullName>
    </submittedName>
</protein>
<gene>
    <name evidence="1" type="ORF">CTI12_AA212070</name>
</gene>
<evidence type="ECO:0000313" key="1">
    <source>
        <dbReference type="EMBL" id="PWA78934.1"/>
    </source>
</evidence>
<dbReference type="PANTHER" id="PTHR14363">
    <property type="entry name" value="HEPARANASE-RELATED"/>
    <property type="match status" value="1"/>
</dbReference>
<dbReference type="GO" id="GO:0009505">
    <property type="term" value="C:plant-type cell wall"/>
    <property type="evidence" value="ECO:0007669"/>
    <property type="project" value="TreeGrafter"/>
</dbReference>
<dbReference type="EMBL" id="PKPP01001921">
    <property type="protein sequence ID" value="PWA78934.1"/>
    <property type="molecule type" value="Genomic_DNA"/>
</dbReference>
<keyword evidence="1" id="KW-0378">Hydrolase</keyword>